<evidence type="ECO:0000313" key="1">
    <source>
        <dbReference type="EMBL" id="MFC4558996.1"/>
    </source>
</evidence>
<comment type="caution">
    <text evidence="1">The sequence shown here is derived from an EMBL/GenBank/DDBJ whole genome shotgun (WGS) entry which is preliminary data.</text>
</comment>
<sequence>MLDDIPYIDGVYAKYRRMWKEDRWKFSGELVNLTIKKNKEGMLSAEEQHIFDTMHRVVNENRGNWLEGFDKS</sequence>
<evidence type="ECO:0000313" key="2">
    <source>
        <dbReference type="Proteomes" id="UP001595989"/>
    </source>
</evidence>
<accession>A0ABV9DLH2</accession>
<dbReference type="RefSeq" id="WP_390296408.1">
    <property type="nucleotide sequence ID" value="NZ_JBHSFU010000007.1"/>
</dbReference>
<gene>
    <name evidence="1" type="ORF">ACFO3D_12410</name>
</gene>
<organism evidence="1 2">
    <name type="scientific">Virgibacillus kekensis</name>
    <dbReference type="NCBI Taxonomy" id="202261"/>
    <lineage>
        <taxon>Bacteria</taxon>
        <taxon>Bacillati</taxon>
        <taxon>Bacillota</taxon>
        <taxon>Bacilli</taxon>
        <taxon>Bacillales</taxon>
        <taxon>Bacillaceae</taxon>
        <taxon>Virgibacillus</taxon>
    </lineage>
</organism>
<keyword evidence="2" id="KW-1185">Reference proteome</keyword>
<reference evidence="2" key="1">
    <citation type="journal article" date="2019" name="Int. J. Syst. Evol. Microbiol.">
        <title>The Global Catalogue of Microorganisms (GCM) 10K type strain sequencing project: providing services to taxonomists for standard genome sequencing and annotation.</title>
        <authorList>
            <consortium name="The Broad Institute Genomics Platform"/>
            <consortium name="The Broad Institute Genome Sequencing Center for Infectious Disease"/>
            <person name="Wu L."/>
            <person name="Ma J."/>
        </authorList>
    </citation>
    <scope>NUCLEOTIDE SEQUENCE [LARGE SCALE GENOMIC DNA]</scope>
    <source>
        <strain evidence="2">CGMCC 4.7426</strain>
    </source>
</reference>
<dbReference type="Proteomes" id="UP001595989">
    <property type="component" value="Unassembled WGS sequence"/>
</dbReference>
<protein>
    <submittedName>
        <fullName evidence="1">Uncharacterized protein</fullName>
    </submittedName>
</protein>
<name>A0ABV9DLH2_9BACI</name>
<proteinExistence type="predicted"/>
<dbReference type="EMBL" id="JBHSFU010000007">
    <property type="protein sequence ID" value="MFC4558996.1"/>
    <property type="molecule type" value="Genomic_DNA"/>
</dbReference>